<dbReference type="RefSeq" id="WP_159904045.1">
    <property type="nucleotide sequence ID" value="NZ_BAABFX010000040.1"/>
</dbReference>
<evidence type="ECO:0000313" key="2">
    <source>
        <dbReference type="Proteomes" id="UP001500390"/>
    </source>
</evidence>
<dbReference type="InterPro" id="IPR052022">
    <property type="entry name" value="26kDa_periplasmic_antigen"/>
</dbReference>
<dbReference type="PANTHER" id="PTHR34387">
    <property type="entry name" value="SLR1258 PROTEIN"/>
    <property type="match status" value="1"/>
</dbReference>
<dbReference type="Proteomes" id="UP001500390">
    <property type="component" value="Unassembled WGS sequence"/>
</dbReference>
<dbReference type="Gene3D" id="3.30.70.2970">
    <property type="entry name" value="Protein of unknown function (DUF541), domain 2"/>
    <property type="match status" value="1"/>
</dbReference>
<reference evidence="2" key="1">
    <citation type="journal article" date="2019" name="Int. J. Syst. Evol. Microbiol.">
        <title>The Global Catalogue of Microorganisms (GCM) 10K type strain sequencing project: providing services to taxonomists for standard genome sequencing and annotation.</title>
        <authorList>
            <consortium name="The Broad Institute Genomics Platform"/>
            <consortium name="The Broad Institute Genome Sequencing Center for Infectious Disease"/>
            <person name="Wu L."/>
            <person name="Ma J."/>
        </authorList>
    </citation>
    <scope>NUCLEOTIDE SEQUENCE [LARGE SCALE GENOMIC DNA]</scope>
    <source>
        <strain evidence="2">JCM 17738</strain>
    </source>
</reference>
<dbReference type="Pfam" id="PF04402">
    <property type="entry name" value="SIMPL"/>
    <property type="match status" value="1"/>
</dbReference>
<accession>A0ABP8K5R0</accession>
<comment type="caution">
    <text evidence="1">The sequence shown here is derived from an EMBL/GenBank/DDBJ whole genome shotgun (WGS) entry which is preliminary data.</text>
</comment>
<dbReference type="PANTHER" id="PTHR34387:SF1">
    <property type="entry name" value="PERIPLASMIC IMMUNOGENIC PROTEIN"/>
    <property type="match status" value="1"/>
</dbReference>
<name>A0ABP8K5R0_9MICO</name>
<evidence type="ECO:0000313" key="1">
    <source>
        <dbReference type="EMBL" id="GAA4401063.1"/>
    </source>
</evidence>
<dbReference type="InterPro" id="IPR007497">
    <property type="entry name" value="SIMPL/DUF541"/>
</dbReference>
<dbReference type="Gene3D" id="3.30.110.170">
    <property type="entry name" value="Protein of unknown function (DUF541), domain 1"/>
    <property type="match status" value="1"/>
</dbReference>
<organism evidence="1 2">
    <name type="scientific">Ornithinibacter aureus</name>
    <dbReference type="NCBI Taxonomy" id="622664"/>
    <lineage>
        <taxon>Bacteria</taxon>
        <taxon>Bacillati</taxon>
        <taxon>Actinomycetota</taxon>
        <taxon>Actinomycetes</taxon>
        <taxon>Micrococcales</taxon>
        <taxon>Intrasporangiaceae</taxon>
        <taxon>Ornithinibacter</taxon>
    </lineage>
</organism>
<protein>
    <submittedName>
        <fullName evidence="1">SIMPL domain-containing protein</fullName>
    </submittedName>
</protein>
<proteinExistence type="predicted"/>
<dbReference type="EMBL" id="BAABFX010000040">
    <property type="protein sequence ID" value="GAA4401063.1"/>
    <property type="molecule type" value="Genomic_DNA"/>
</dbReference>
<keyword evidence="2" id="KW-1185">Reference proteome</keyword>
<sequence length="206" mass="20751">MFDHVEVTGTGSASAVPDVVVLDARVSCDAPDVAGALAKASERVSAALAAASEAGVAAADRQSTGMGVNSRWDHEGRGVIGYSAYQSLRLLMRDRDGVGDLISALARAAGDSFGLDGVRLEVAEKAPLVEQARAAAFADAVRTATQYAQLAGRPLGQAVKVIEGGSGPGPAPKMRAMAAMESGGGMPVEAGENAVTVTVAVRFGLG</sequence>
<gene>
    <name evidence="1" type="ORF">GCM10023153_29160</name>
</gene>